<dbReference type="Gene3D" id="3.90.1200.10">
    <property type="match status" value="1"/>
</dbReference>
<reference evidence="2" key="2">
    <citation type="submission" date="2020-09" db="EMBL/GenBank/DDBJ databases">
        <authorList>
            <person name="Sun Q."/>
            <person name="Ohkuma M."/>
        </authorList>
    </citation>
    <scope>NUCLEOTIDE SEQUENCE</scope>
    <source>
        <strain evidence="2">JCM 3172</strain>
    </source>
</reference>
<dbReference type="AlphaFoldDB" id="A0A918HDY9"/>
<evidence type="ECO:0000313" key="2">
    <source>
        <dbReference type="EMBL" id="GGT56369.1"/>
    </source>
</evidence>
<evidence type="ECO:0000259" key="1">
    <source>
        <dbReference type="Pfam" id="PF01636"/>
    </source>
</evidence>
<dbReference type="SUPFAM" id="SSF56112">
    <property type="entry name" value="Protein kinase-like (PK-like)"/>
    <property type="match status" value="1"/>
</dbReference>
<dbReference type="InterPro" id="IPR011009">
    <property type="entry name" value="Kinase-like_dom_sf"/>
</dbReference>
<comment type="caution">
    <text evidence="2">The sequence shown here is derived from an EMBL/GenBank/DDBJ whole genome shotgun (WGS) entry which is preliminary data.</text>
</comment>
<keyword evidence="3" id="KW-1185">Reference proteome</keyword>
<accession>A0A918HDY9</accession>
<sequence>MSRPQPPPDHGPFTEAAAAHALRTALDTINAPHPGDLELLRLGENALFASPAHGVVYRVARSDALTAKVEKELATARWLVSYGFPALPPRDELPQPVSAAGRLVTFWEYVAPAPRTPELVDLAALLRELHALPDPAFPVPVLNPFPLMRERLETARGTQVAAEDVAFLGAACYETESAFRDLVAEDPAVGLVHGDAHRGNLLHRGDRVLLIDYEAVALGPRAWDLLPTATAVDRFGLPSAEYAAFCAAYGADVTVHSGYRTLRAVRELGMTTWLMQNVPHSPAATHEFAVRMESLRKGDHAARWHAL</sequence>
<dbReference type="Pfam" id="PF01636">
    <property type="entry name" value="APH"/>
    <property type="match status" value="1"/>
</dbReference>
<dbReference type="RefSeq" id="WP_189204500.1">
    <property type="nucleotide sequence ID" value="NZ_BMQQ01000030.1"/>
</dbReference>
<dbReference type="Proteomes" id="UP000619486">
    <property type="component" value="Unassembled WGS sequence"/>
</dbReference>
<name>A0A918HDY9_9ACTN</name>
<gene>
    <name evidence="2" type="ORF">GCM10014713_57580</name>
</gene>
<organism evidence="2 3">
    <name type="scientific">Streptomyces purpureus</name>
    <dbReference type="NCBI Taxonomy" id="1951"/>
    <lineage>
        <taxon>Bacteria</taxon>
        <taxon>Bacillati</taxon>
        <taxon>Actinomycetota</taxon>
        <taxon>Actinomycetes</taxon>
        <taxon>Kitasatosporales</taxon>
        <taxon>Streptomycetaceae</taxon>
        <taxon>Streptomyces</taxon>
    </lineage>
</organism>
<dbReference type="EMBL" id="BMQQ01000030">
    <property type="protein sequence ID" value="GGT56369.1"/>
    <property type="molecule type" value="Genomic_DNA"/>
</dbReference>
<protein>
    <submittedName>
        <fullName evidence="2">Aminoglycoside phosphotransferase</fullName>
    </submittedName>
</protein>
<dbReference type="InterPro" id="IPR002575">
    <property type="entry name" value="Aminoglycoside_PTrfase"/>
</dbReference>
<evidence type="ECO:0000313" key="3">
    <source>
        <dbReference type="Proteomes" id="UP000619486"/>
    </source>
</evidence>
<proteinExistence type="predicted"/>
<feature type="domain" description="Aminoglycoside phosphotransferase" evidence="1">
    <location>
        <begin position="55"/>
        <end position="262"/>
    </location>
</feature>
<reference evidence="2" key="1">
    <citation type="journal article" date="2014" name="Int. J. Syst. Evol. Microbiol.">
        <title>Complete genome sequence of Corynebacterium casei LMG S-19264T (=DSM 44701T), isolated from a smear-ripened cheese.</title>
        <authorList>
            <consortium name="US DOE Joint Genome Institute (JGI-PGF)"/>
            <person name="Walter F."/>
            <person name="Albersmeier A."/>
            <person name="Kalinowski J."/>
            <person name="Ruckert C."/>
        </authorList>
    </citation>
    <scope>NUCLEOTIDE SEQUENCE</scope>
    <source>
        <strain evidence="2">JCM 3172</strain>
    </source>
</reference>